<evidence type="ECO:0000259" key="1">
    <source>
        <dbReference type="Pfam" id="PF12872"/>
    </source>
</evidence>
<dbReference type="RefSeq" id="XP_008880829.1">
    <property type="nucleotide sequence ID" value="XM_008882607.1"/>
</dbReference>
<dbReference type="EMBL" id="KI914033">
    <property type="protein sequence ID" value="ETV90513.1"/>
    <property type="molecule type" value="Genomic_DNA"/>
</dbReference>
<dbReference type="Gene3D" id="3.30.420.610">
    <property type="entry name" value="LOTUS domain-like"/>
    <property type="match status" value="1"/>
</dbReference>
<name>A0A024T910_9STRA</name>
<dbReference type="GeneID" id="20091753"/>
<feature type="domain" description="HTH OST-type" evidence="1">
    <location>
        <begin position="21"/>
        <end position="68"/>
    </location>
</feature>
<gene>
    <name evidence="2" type="ORF">H310_14703</name>
</gene>
<accession>A0A024T910</accession>
<organism evidence="2">
    <name type="scientific">Aphanomyces invadans</name>
    <dbReference type="NCBI Taxonomy" id="157072"/>
    <lineage>
        <taxon>Eukaryota</taxon>
        <taxon>Sar</taxon>
        <taxon>Stramenopiles</taxon>
        <taxon>Oomycota</taxon>
        <taxon>Saprolegniomycetes</taxon>
        <taxon>Saprolegniales</taxon>
        <taxon>Verrucalvaceae</taxon>
        <taxon>Aphanomyces</taxon>
    </lineage>
</organism>
<sequence>MQRALDGHNDLSTRTAIAACKQPDGWSILAAVGNKLKQMDPTFSVKEHAPSLKELVERLPNVEIRDNGVVKGPAVYFARLK</sequence>
<protein>
    <recommendedName>
        <fullName evidence="1">HTH OST-type domain-containing protein</fullName>
    </recommendedName>
</protein>
<dbReference type="CDD" id="cd10146">
    <property type="entry name" value="LabA_like_C"/>
    <property type="match status" value="1"/>
</dbReference>
<evidence type="ECO:0000313" key="2">
    <source>
        <dbReference type="EMBL" id="ETV90513.1"/>
    </source>
</evidence>
<dbReference type="InterPro" id="IPR041966">
    <property type="entry name" value="LOTUS-like"/>
</dbReference>
<proteinExistence type="predicted"/>
<dbReference type="Pfam" id="PF12872">
    <property type="entry name" value="OST-HTH"/>
    <property type="match status" value="1"/>
</dbReference>
<dbReference type="InterPro" id="IPR025605">
    <property type="entry name" value="OST-HTH/LOTUS_dom"/>
</dbReference>
<dbReference type="AlphaFoldDB" id="A0A024T910"/>
<reference evidence="2" key="1">
    <citation type="submission" date="2013-12" db="EMBL/GenBank/DDBJ databases">
        <title>The Genome Sequence of Aphanomyces invadans NJM9701.</title>
        <authorList>
            <consortium name="The Broad Institute Genomics Platform"/>
            <person name="Russ C."/>
            <person name="Tyler B."/>
            <person name="van West P."/>
            <person name="Dieguez-Uribeondo J."/>
            <person name="Young S.K."/>
            <person name="Zeng Q."/>
            <person name="Gargeya S."/>
            <person name="Fitzgerald M."/>
            <person name="Abouelleil A."/>
            <person name="Alvarado L."/>
            <person name="Chapman S.B."/>
            <person name="Gainer-Dewar J."/>
            <person name="Goldberg J."/>
            <person name="Griggs A."/>
            <person name="Gujja S."/>
            <person name="Hansen M."/>
            <person name="Howarth C."/>
            <person name="Imamovic A."/>
            <person name="Ireland A."/>
            <person name="Larimer J."/>
            <person name="McCowan C."/>
            <person name="Murphy C."/>
            <person name="Pearson M."/>
            <person name="Poon T.W."/>
            <person name="Priest M."/>
            <person name="Roberts A."/>
            <person name="Saif S."/>
            <person name="Shea T."/>
            <person name="Sykes S."/>
            <person name="Wortman J."/>
            <person name="Nusbaum C."/>
            <person name="Birren B."/>
        </authorList>
    </citation>
    <scope>NUCLEOTIDE SEQUENCE [LARGE SCALE GENOMIC DNA]</scope>
    <source>
        <strain evidence="2">NJM9701</strain>
    </source>
</reference>
<dbReference type="VEuPathDB" id="FungiDB:H310_14703"/>